<evidence type="ECO:0000256" key="2">
    <source>
        <dbReference type="ARBA" id="ARBA00022692"/>
    </source>
</evidence>
<reference evidence="9 10" key="1">
    <citation type="journal article" date="2018" name="Mol. Ecol.">
        <title>The obligate alkalophilic soda-lake fungus Sodiomyces alkalinus has shifted to a protein diet.</title>
        <authorList>
            <person name="Grum-Grzhimaylo A.A."/>
            <person name="Falkoski D.L."/>
            <person name="van den Heuvel J."/>
            <person name="Valero-Jimenez C.A."/>
            <person name="Min B."/>
            <person name="Choi I.G."/>
            <person name="Lipzen A."/>
            <person name="Daum C.G."/>
            <person name="Aanen D.K."/>
            <person name="Tsang A."/>
            <person name="Henrissat B."/>
            <person name="Bilanenko E.N."/>
            <person name="de Vries R.P."/>
            <person name="van Kan J.A.L."/>
            <person name="Grigoriev I.V."/>
            <person name="Debets A.J.M."/>
        </authorList>
    </citation>
    <scope>NUCLEOTIDE SEQUENCE [LARGE SCALE GENOMIC DNA]</scope>
    <source>
        <strain evidence="9 10">F11</strain>
    </source>
</reference>
<dbReference type="Pfam" id="PF01822">
    <property type="entry name" value="WSC"/>
    <property type="match status" value="1"/>
</dbReference>
<dbReference type="PROSITE" id="PS51212">
    <property type="entry name" value="WSC"/>
    <property type="match status" value="1"/>
</dbReference>
<dbReference type="CDD" id="cd12087">
    <property type="entry name" value="TM_EGFR-like"/>
    <property type="match status" value="1"/>
</dbReference>
<dbReference type="STRING" id="1314773.A0A3N2PU00"/>
<evidence type="ECO:0000256" key="7">
    <source>
        <dbReference type="SAM" id="SignalP"/>
    </source>
</evidence>
<feature type="compositionally biased region" description="Acidic residues" evidence="5">
    <location>
        <begin position="173"/>
        <end position="186"/>
    </location>
</feature>
<gene>
    <name evidence="9" type="ORF">SODALDRAFT_324431</name>
</gene>
<dbReference type="GO" id="GO:0071944">
    <property type="term" value="C:cell periphery"/>
    <property type="evidence" value="ECO:0007669"/>
    <property type="project" value="UniProtKB-ARBA"/>
</dbReference>
<evidence type="ECO:0000259" key="8">
    <source>
        <dbReference type="PROSITE" id="PS51212"/>
    </source>
</evidence>
<feature type="region of interest" description="Disordered" evidence="5">
    <location>
        <begin position="136"/>
        <end position="191"/>
    </location>
</feature>
<accession>A0A3N2PU00</accession>
<organism evidence="9 10">
    <name type="scientific">Sodiomyces alkalinus (strain CBS 110278 / VKM F-3762 / F11)</name>
    <name type="common">Alkaliphilic filamentous fungus</name>
    <dbReference type="NCBI Taxonomy" id="1314773"/>
    <lineage>
        <taxon>Eukaryota</taxon>
        <taxon>Fungi</taxon>
        <taxon>Dikarya</taxon>
        <taxon>Ascomycota</taxon>
        <taxon>Pezizomycotina</taxon>
        <taxon>Sordariomycetes</taxon>
        <taxon>Hypocreomycetidae</taxon>
        <taxon>Glomerellales</taxon>
        <taxon>Plectosphaerellaceae</taxon>
        <taxon>Sodiomyces</taxon>
    </lineage>
</organism>
<sequence>MKLSLVPLSFLVAAAVAQDDDEPRGEQRPKVPPMLESVTSAGCYKSKGDWEDFTIPLFLSSGSCSDLCIEEEALISAMGEGLCWCGNTMPPKDDLVDDENCNHPCPGFPEEACGGIEDGVFWSVYNNGLRLVVPHEEAEESPTSTATSPTSTRGSTPSSATASGSAAASQGAQDDDEEEGDDEGDGEGGPNVAAIAAGVSVGVAVILGLLGFGFWFMRRRRNQSIEEEHRRNAAVNSFIAGAKPPGSSGGVSMTDSRMDPVLAHRRLSDGSIADNQDYSRKILRVTNA</sequence>
<dbReference type="InterPro" id="IPR051694">
    <property type="entry name" value="Immunoregulatory_rcpt-like"/>
</dbReference>
<name>A0A3N2PU00_SODAK</name>
<feature type="signal peptide" evidence="7">
    <location>
        <begin position="1"/>
        <end position="17"/>
    </location>
</feature>
<dbReference type="Proteomes" id="UP000272025">
    <property type="component" value="Unassembled WGS sequence"/>
</dbReference>
<evidence type="ECO:0000256" key="3">
    <source>
        <dbReference type="ARBA" id="ARBA00022989"/>
    </source>
</evidence>
<dbReference type="RefSeq" id="XP_028465778.1">
    <property type="nucleotide sequence ID" value="XM_028609881.1"/>
</dbReference>
<dbReference type="PANTHER" id="PTHR15549">
    <property type="entry name" value="PAIRED IMMUNOGLOBULIN-LIKE TYPE 2 RECEPTOR"/>
    <property type="match status" value="1"/>
</dbReference>
<keyword evidence="2 6" id="KW-0812">Transmembrane</keyword>
<feature type="domain" description="WSC" evidence="8">
    <location>
        <begin position="37"/>
        <end position="128"/>
    </location>
</feature>
<proteinExistence type="predicted"/>
<dbReference type="OrthoDB" id="2019572at2759"/>
<dbReference type="GeneID" id="39578359"/>
<feature type="compositionally biased region" description="Low complexity" evidence="5">
    <location>
        <begin position="141"/>
        <end position="172"/>
    </location>
</feature>
<evidence type="ECO:0000313" key="9">
    <source>
        <dbReference type="EMBL" id="ROT37972.1"/>
    </source>
</evidence>
<dbReference type="AlphaFoldDB" id="A0A3N2PU00"/>
<feature type="transmembrane region" description="Helical" evidence="6">
    <location>
        <begin position="192"/>
        <end position="216"/>
    </location>
</feature>
<evidence type="ECO:0000256" key="1">
    <source>
        <dbReference type="ARBA" id="ARBA00004167"/>
    </source>
</evidence>
<keyword evidence="7" id="KW-0732">Signal</keyword>
<protein>
    <recommendedName>
        <fullName evidence="8">WSC domain-containing protein</fullName>
    </recommendedName>
</protein>
<evidence type="ECO:0000256" key="5">
    <source>
        <dbReference type="SAM" id="MobiDB-lite"/>
    </source>
</evidence>
<evidence type="ECO:0000313" key="10">
    <source>
        <dbReference type="Proteomes" id="UP000272025"/>
    </source>
</evidence>
<keyword evidence="4 6" id="KW-0472">Membrane</keyword>
<evidence type="ECO:0000256" key="6">
    <source>
        <dbReference type="SAM" id="Phobius"/>
    </source>
</evidence>
<feature type="chain" id="PRO_5018255041" description="WSC domain-containing protein" evidence="7">
    <location>
        <begin position="18"/>
        <end position="288"/>
    </location>
</feature>
<dbReference type="EMBL" id="ML119056">
    <property type="protein sequence ID" value="ROT37972.1"/>
    <property type="molecule type" value="Genomic_DNA"/>
</dbReference>
<dbReference type="SMART" id="SM00321">
    <property type="entry name" value="WSC"/>
    <property type="match status" value="1"/>
</dbReference>
<dbReference type="GO" id="GO:0016020">
    <property type="term" value="C:membrane"/>
    <property type="evidence" value="ECO:0007669"/>
    <property type="project" value="UniProtKB-SubCell"/>
</dbReference>
<keyword evidence="10" id="KW-1185">Reference proteome</keyword>
<keyword evidence="3 6" id="KW-1133">Transmembrane helix</keyword>
<dbReference type="InterPro" id="IPR002889">
    <property type="entry name" value="WSC_carb-bd"/>
</dbReference>
<comment type="subcellular location">
    <subcellularLocation>
        <location evidence="1">Membrane</location>
        <topology evidence="1">Single-pass membrane protein</topology>
    </subcellularLocation>
</comment>
<evidence type="ECO:0000256" key="4">
    <source>
        <dbReference type="ARBA" id="ARBA00023136"/>
    </source>
</evidence>